<sequence>MTCLPPPDFTASDPGTGWLGLPLPALVLDAKGRVAALNDAAEIWLNLSRRSTLGKALEGEEMAGRLRIDPSIAPMAERVVRGDETLFQPHVCFQIGDRAGRHEARYATLHAGPAADVPDGLSLLIVPSEMDDRHGQHRAVRTAARSAIGMAEMLAHEIKNPLAGIRGAAQLMAMNASPEDREMAEMIVSESRRIVALLDQVERFGDTTGPKLGPVNVHDVLEQVRRSAKVGFAKGLRILTDYDPSLPSALADPDQLMQVCLNLVKNAAEALSRRGGTIRLRTHYDHAMRLPPSEAEPGGRALPLQIEIEDDGPGLPEAIAGQIFEPFVSGRENGTGLGLALVSKIITDHGAWVQVDSRPGRTIFRLSLPKA</sequence>
<dbReference type="EC" id="2.7.13.3" evidence="2"/>
<keyword evidence="4" id="KW-0808">Transferase</keyword>
<keyword evidence="3" id="KW-0597">Phosphoprotein</keyword>
<dbReference type="EMBL" id="CP025430">
    <property type="protein sequence ID" value="AUH65868.1"/>
    <property type="molecule type" value="Genomic_DNA"/>
</dbReference>
<evidence type="ECO:0000259" key="9">
    <source>
        <dbReference type="PROSITE" id="PS50109"/>
    </source>
</evidence>
<dbReference type="InterPro" id="IPR004358">
    <property type="entry name" value="Sig_transdc_His_kin-like_C"/>
</dbReference>
<dbReference type="CDD" id="cd00082">
    <property type="entry name" value="HisKA"/>
    <property type="match status" value="1"/>
</dbReference>
<dbReference type="OrthoDB" id="9789238at2"/>
<reference evidence="10 11" key="1">
    <citation type="journal article" date="2013" name="Antonie Van Leeuwenhoek">
        <title>Paracoccus zhejiangensis sp. nov., isolated from activated sludge in wastewater-treatment system.</title>
        <authorList>
            <person name="Wu Z.G."/>
            <person name="Zhang D.F."/>
            <person name="Liu Y.L."/>
            <person name="Wang F."/>
            <person name="Jiang X."/>
            <person name="Li C."/>
            <person name="Li S.P."/>
            <person name="Hong Q."/>
            <person name="Li W.J."/>
        </authorList>
    </citation>
    <scope>NUCLEOTIDE SEQUENCE [LARGE SCALE GENOMIC DNA]</scope>
    <source>
        <strain evidence="10 11">J6</strain>
    </source>
</reference>
<feature type="domain" description="Histidine kinase" evidence="9">
    <location>
        <begin position="153"/>
        <end position="371"/>
    </location>
</feature>
<dbReference type="SUPFAM" id="SSF55874">
    <property type="entry name" value="ATPase domain of HSP90 chaperone/DNA topoisomerase II/histidine kinase"/>
    <property type="match status" value="1"/>
</dbReference>
<dbReference type="SUPFAM" id="SSF47384">
    <property type="entry name" value="Homodimeric domain of signal transducing histidine kinase"/>
    <property type="match status" value="1"/>
</dbReference>
<dbReference type="RefSeq" id="WP_101753840.1">
    <property type="nucleotide sequence ID" value="NZ_CP025430.1"/>
</dbReference>
<keyword evidence="6 10" id="KW-0418">Kinase</keyword>
<dbReference type="InterPro" id="IPR003594">
    <property type="entry name" value="HATPase_dom"/>
</dbReference>
<dbReference type="InterPro" id="IPR005467">
    <property type="entry name" value="His_kinase_dom"/>
</dbReference>
<dbReference type="SMART" id="SM00387">
    <property type="entry name" value="HATPase_c"/>
    <property type="match status" value="1"/>
</dbReference>
<dbReference type="SMART" id="SM00388">
    <property type="entry name" value="HisKA"/>
    <property type="match status" value="1"/>
</dbReference>
<dbReference type="Gene3D" id="1.10.287.130">
    <property type="match status" value="1"/>
</dbReference>
<evidence type="ECO:0000256" key="7">
    <source>
        <dbReference type="ARBA" id="ARBA00022840"/>
    </source>
</evidence>
<comment type="catalytic activity">
    <reaction evidence="1">
        <text>ATP + protein L-histidine = ADP + protein N-phospho-L-histidine.</text>
        <dbReference type="EC" id="2.7.13.3"/>
    </reaction>
</comment>
<dbReference type="InterPro" id="IPR036890">
    <property type="entry name" value="HATPase_C_sf"/>
</dbReference>
<dbReference type="Gene3D" id="3.30.565.10">
    <property type="entry name" value="Histidine kinase-like ATPase, C-terminal domain"/>
    <property type="match status" value="1"/>
</dbReference>
<dbReference type="InterPro" id="IPR013656">
    <property type="entry name" value="PAS_4"/>
</dbReference>
<keyword evidence="11" id="KW-1185">Reference proteome</keyword>
<evidence type="ECO:0000256" key="5">
    <source>
        <dbReference type="ARBA" id="ARBA00022741"/>
    </source>
</evidence>
<name>A0A2H5F2T9_9RHOB</name>
<dbReference type="GO" id="GO:0005524">
    <property type="term" value="F:ATP binding"/>
    <property type="evidence" value="ECO:0007669"/>
    <property type="project" value="UniProtKB-KW"/>
</dbReference>
<evidence type="ECO:0000256" key="1">
    <source>
        <dbReference type="ARBA" id="ARBA00000085"/>
    </source>
</evidence>
<dbReference type="AlphaFoldDB" id="A0A2H5F2T9"/>
<dbReference type="Proteomes" id="UP000234530">
    <property type="component" value="Chromosome"/>
</dbReference>
<evidence type="ECO:0000256" key="4">
    <source>
        <dbReference type="ARBA" id="ARBA00022679"/>
    </source>
</evidence>
<gene>
    <name evidence="10" type="ORF">CX676_18295</name>
</gene>
<protein>
    <recommendedName>
        <fullName evidence="2">histidine kinase</fullName>
        <ecNumber evidence="2">2.7.13.3</ecNumber>
    </recommendedName>
</protein>
<dbReference type="InterPro" id="IPR036097">
    <property type="entry name" value="HisK_dim/P_sf"/>
</dbReference>
<dbReference type="Pfam" id="PF02518">
    <property type="entry name" value="HATPase_c"/>
    <property type="match status" value="1"/>
</dbReference>
<dbReference type="InterPro" id="IPR003661">
    <property type="entry name" value="HisK_dim/P_dom"/>
</dbReference>
<proteinExistence type="predicted"/>
<organism evidence="10 11">
    <name type="scientific">Paracoccus zhejiangensis</name>
    <dbReference type="NCBI Taxonomy" id="1077935"/>
    <lineage>
        <taxon>Bacteria</taxon>
        <taxon>Pseudomonadati</taxon>
        <taxon>Pseudomonadota</taxon>
        <taxon>Alphaproteobacteria</taxon>
        <taxon>Rhodobacterales</taxon>
        <taxon>Paracoccaceae</taxon>
        <taxon>Paracoccus</taxon>
    </lineage>
</organism>
<keyword evidence="8" id="KW-0902">Two-component regulatory system</keyword>
<accession>A0A2H5F2T9</accession>
<dbReference type="PANTHER" id="PTHR43065">
    <property type="entry name" value="SENSOR HISTIDINE KINASE"/>
    <property type="match status" value="1"/>
</dbReference>
<dbReference type="PRINTS" id="PR00344">
    <property type="entry name" value="BCTRLSENSOR"/>
</dbReference>
<dbReference type="GO" id="GO:0000155">
    <property type="term" value="F:phosphorelay sensor kinase activity"/>
    <property type="evidence" value="ECO:0007669"/>
    <property type="project" value="InterPro"/>
</dbReference>
<dbReference type="Pfam" id="PF00512">
    <property type="entry name" value="HisKA"/>
    <property type="match status" value="1"/>
</dbReference>
<evidence type="ECO:0000256" key="8">
    <source>
        <dbReference type="ARBA" id="ARBA00023012"/>
    </source>
</evidence>
<evidence type="ECO:0000313" key="10">
    <source>
        <dbReference type="EMBL" id="AUH65868.1"/>
    </source>
</evidence>
<keyword evidence="7" id="KW-0067">ATP-binding</keyword>
<dbReference type="Pfam" id="PF08448">
    <property type="entry name" value="PAS_4"/>
    <property type="match status" value="1"/>
</dbReference>
<evidence type="ECO:0000313" key="11">
    <source>
        <dbReference type="Proteomes" id="UP000234530"/>
    </source>
</evidence>
<dbReference type="KEGG" id="pzh:CX676_18295"/>
<evidence type="ECO:0000256" key="2">
    <source>
        <dbReference type="ARBA" id="ARBA00012438"/>
    </source>
</evidence>
<evidence type="ECO:0000256" key="6">
    <source>
        <dbReference type="ARBA" id="ARBA00022777"/>
    </source>
</evidence>
<evidence type="ECO:0000256" key="3">
    <source>
        <dbReference type="ARBA" id="ARBA00022553"/>
    </source>
</evidence>
<dbReference type="PANTHER" id="PTHR43065:SF10">
    <property type="entry name" value="PEROXIDE STRESS-ACTIVATED HISTIDINE KINASE MAK3"/>
    <property type="match status" value="1"/>
</dbReference>
<keyword evidence="5" id="KW-0547">Nucleotide-binding</keyword>
<dbReference type="PROSITE" id="PS50109">
    <property type="entry name" value="HIS_KIN"/>
    <property type="match status" value="1"/>
</dbReference>